<dbReference type="EMBL" id="MEIA01000221">
    <property type="protein sequence ID" value="OJF12406.1"/>
    <property type="molecule type" value="Genomic_DNA"/>
</dbReference>
<reference evidence="1 2" key="1">
    <citation type="submission" date="2016-09" db="EMBL/GenBank/DDBJ databases">
        <title>Couchioplanes caeruleus draft genome sequence.</title>
        <authorList>
            <person name="Sheehan J."/>
            <person name="Caffrey P."/>
        </authorList>
    </citation>
    <scope>NUCLEOTIDE SEQUENCE [LARGE SCALE GENOMIC DNA]</scope>
    <source>
        <strain evidence="1 2">DSM 43634</strain>
    </source>
</reference>
<evidence type="ECO:0000313" key="1">
    <source>
        <dbReference type="EMBL" id="OJF12406.1"/>
    </source>
</evidence>
<gene>
    <name evidence="1" type="ORF">BG844_20805</name>
</gene>
<sequence length="161" mass="17719">MLWSAMAASALRMAWRAFSSYSSSAPSAHRGMRSVLTTLRSSAQVLTAARASASDSRTPRRPARVSSARVRVSCIESAREPIRPRNLCADAFLSGDHTAARASFASSRRRCWVRTSWARPSQFMTRSAPVQAFSFSSIPQIEGRLYASQFAPAIRPPALRR</sequence>
<proteinExistence type="predicted"/>
<accession>A0A1K0GJE9</accession>
<dbReference type="AlphaFoldDB" id="A0A1K0GJE9"/>
<protein>
    <submittedName>
        <fullName evidence="1">Uncharacterized protein</fullName>
    </submittedName>
</protein>
<evidence type="ECO:0000313" key="2">
    <source>
        <dbReference type="Proteomes" id="UP000182486"/>
    </source>
</evidence>
<comment type="caution">
    <text evidence="1">The sequence shown here is derived from an EMBL/GenBank/DDBJ whole genome shotgun (WGS) entry which is preliminary data.</text>
</comment>
<dbReference type="Proteomes" id="UP000182486">
    <property type="component" value="Unassembled WGS sequence"/>
</dbReference>
<keyword evidence="2" id="KW-1185">Reference proteome</keyword>
<organism evidence="1 2">
    <name type="scientific">Couchioplanes caeruleus subsp. caeruleus</name>
    <dbReference type="NCBI Taxonomy" id="56427"/>
    <lineage>
        <taxon>Bacteria</taxon>
        <taxon>Bacillati</taxon>
        <taxon>Actinomycetota</taxon>
        <taxon>Actinomycetes</taxon>
        <taxon>Micromonosporales</taxon>
        <taxon>Micromonosporaceae</taxon>
        <taxon>Couchioplanes</taxon>
    </lineage>
</organism>
<name>A0A1K0GJE9_9ACTN</name>